<evidence type="ECO:0000313" key="2">
    <source>
        <dbReference type="Proteomes" id="UP000093069"/>
    </source>
</evidence>
<organism evidence="1 2">
    <name type="scientific">Thermococcus chitonophagus</name>
    <dbReference type="NCBI Taxonomy" id="54262"/>
    <lineage>
        <taxon>Archaea</taxon>
        <taxon>Methanobacteriati</taxon>
        <taxon>Methanobacteriota</taxon>
        <taxon>Thermococci</taxon>
        <taxon>Thermococcales</taxon>
        <taxon>Thermococcaceae</taxon>
        <taxon>Thermococcus</taxon>
    </lineage>
</organism>
<gene>
    <name evidence="1" type="ORF">CHITON_1489</name>
</gene>
<reference evidence="2" key="1">
    <citation type="submission" date="2016-01" db="EMBL/GenBank/DDBJ databases">
        <authorList>
            <person name="Vorgias C.E."/>
        </authorList>
    </citation>
    <scope>NUCLEOTIDE SEQUENCE [LARGE SCALE GENOMIC DNA]</scope>
</reference>
<name>A0A161K9K2_9EURY</name>
<dbReference type="KEGG" id="tch:CHITON_1489"/>
<dbReference type="Proteomes" id="UP000093069">
    <property type="component" value="Chromosome I"/>
</dbReference>
<dbReference type="AlphaFoldDB" id="A0A161K9K2"/>
<protein>
    <submittedName>
        <fullName evidence="1">Uncharacterized protein</fullName>
    </submittedName>
</protein>
<sequence>MASIGNCVKRSIEPAQSRVEDRKRGIKSPLSVEILGMEILRGR</sequence>
<proteinExistence type="predicted"/>
<evidence type="ECO:0000313" key="1">
    <source>
        <dbReference type="EMBL" id="CUX78268.1"/>
    </source>
</evidence>
<dbReference type="EMBL" id="LN999010">
    <property type="protein sequence ID" value="CUX78268.1"/>
    <property type="molecule type" value="Genomic_DNA"/>
</dbReference>
<accession>A0A161K9K2</accession>